<dbReference type="EMBL" id="PDEP01000016">
    <property type="protein sequence ID" value="PEN05071.1"/>
    <property type="molecule type" value="Genomic_DNA"/>
</dbReference>
<gene>
    <name evidence="1" type="ORF">CRI93_13710</name>
</gene>
<name>A0A2H3NID0_9BACT</name>
<sequence>MIIVVRKARVQVRSLQRIVMLSKRSASKHLLVVQQIRRDRGPANLERDLSAPLKMTACERSTLLPNH</sequence>
<evidence type="ECO:0000313" key="2">
    <source>
        <dbReference type="Proteomes" id="UP000221024"/>
    </source>
</evidence>
<dbReference type="AlphaFoldDB" id="A0A2H3NID0"/>
<evidence type="ECO:0000313" key="1">
    <source>
        <dbReference type="EMBL" id="PEN05071.1"/>
    </source>
</evidence>
<organism evidence="1 2">
    <name type="scientific">Longimonas halophila</name>
    <dbReference type="NCBI Taxonomy" id="1469170"/>
    <lineage>
        <taxon>Bacteria</taxon>
        <taxon>Pseudomonadati</taxon>
        <taxon>Rhodothermota</taxon>
        <taxon>Rhodothermia</taxon>
        <taxon>Rhodothermales</taxon>
        <taxon>Salisaetaceae</taxon>
        <taxon>Longimonas</taxon>
    </lineage>
</organism>
<comment type="caution">
    <text evidence="1">The sequence shown here is derived from an EMBL/GenBank/DDBJ whole genome shotgun (WGS) entry which is preliminary data.</text>
</comment>
<dbReference type="Proteomes" id="UP000221024">
    <property type="component" value="Unassembled WGS sequence"/>
</dbReference>
<keyword evidence="2" id="KW-1185">Reference proteome</keyword>
<proteinExistence type="predicted"/>
<accession>A0A2H3NID0</accession>
<reference evidence="1 2" key="1">
    <citation type="submission" date="2017-10" db="EMBL/GenBank/DDBJ databases">
        <title>Draft genome of Longimonas halophila.</title>
        <authorList>
            <person name="Goh K.M."/>
            <person name="Shamsir M.S."/>
            <person name="Lim S.W."/>
        </authorList>
    </citation>
    <scope>NUCLEOTIDE SEQUENCE [LARGE SCALE GENOMIC DNA]</scope>
    <source>
        <strain evidence="1 2">KCTC 42399</strain>
    </source>
</reference>
<protein>
    <submittedName>
        <fullName evidence="1">Uncharacterized protein</fullName>
    </submittedName>
</protein>